<sequence length="54" mass="6547">MLNSTDILPTNYATLNYFSVIKTTDLLSKFVKYTPVKSNFRFIYHKKEMMDYWK</sequence>
<gene>
    <name evidence="1" type="ORF">RC62_3694</name>
</gene>
<evidence type="ECO:0000313" key="2">
    <source>
        <dbReference type="Proteomes" id="UP000050443"/>
    </source>
</evidence>
<dbReference type="PATRIC" id="fig|362413.3.peg.3619"/>
<dbReference type="STRING" id="362413.RC62_3694"/>
<accession>A0A0Q0Y1S5</accession>
<evidence type="ECO:0000313" key="1">
    <source>
        <dbReference type="EMBL" id="KQB42687.1"/>
    </source>
</evidence>
<dbReference type="AlphaFoldDB" id="A0A0Q0Y1S5"/>
<dbReference type="Proteomes" id="UP000050443">
    <property type="component" value="Unassembled WGS sequence"/>
</dbReference>
<protein>
    <submittedName>
        <fullName evidence="1">Uncharacterized protein</fullName>
    </submittedName>
</protein>
<reference evidence="1 2" key="1">
    <citation type="submission" date="2014-09" db="EMBL/GenBank/DDBJ databases">
        <title>Genome sequence of Flavobacterium aquidurense RC62.</title>
        <authorList>
            <person name="Kim J.F."/>
            <person name="Kwak M.-J."/>
        </authorList>
    </citation>
    <scope>NUCLEOTIDE SEQUENCE [LARGE SCALE GENOMIC DNA]</scope>
    <source>
        <strain evidence="1 2">RC62</strain>
    </source>
</reference>
<name>A0A0Q0Y1S5_9FLAO</name>
<organism evidence="1 2">
    <name type="scientific">Flavobacterium aquidurense</name>
    <dbReference type="NCBI Taxonomy" id="362413"/>
    <lineage>
        <taxon>Bacteria</taxon>
        <taxon>Pseudomonadati</taxon>
        <taxon>Bacteroidota</taxon>
        <taxon>Flavobacteriia</taxon>
        <taxon>Flavobacteriales</taxon>
        <taxon>Flavobacteriaceae</taxon>
        <taxon>Flavobacterium</taxon>
    </lineage>
</organism>
<proteinExistence type="predicted"/>
<comment type="caution">
    <text evidence="1">The sequence shown here is derived from an EMBL/GenBank/DDBJ whole genome shotgun (WGS) entry which is preliminary data.</text>
</comment>
<dbReference type="EMBL" id="JRLF01000006">
    <property type="protein sequence ID" value="KQB42687.1"/>
    <property type="molecule type" value="Genomic_DNA"/>
</dbReference>